<evidence type="ECO:0000313" key="1">
    <source>
        <dbReference type="EMBL" id="SHH01701.1"/>
    </source>
</evidence>
<name>A0A1M5PIY9_9BRAD</name>
<sequence length="35" mass="3941">MTDDMQNNHSLVTAAITHNVIAGLDPAIHHLKKFW</sequence>
<accession>A0A1M5PIY9</accession>
<dbReference type="EMBL" id="LT670817">
    <property type="protein sequence ID" value="SHH01701.1"/>
    <property type="molecule type" value="Genomic_DNA"/>
</dbReference>
<gene>
    <name evidence="1" type="ORF">SAMN05443248_3388</name>
</gene>
<proteinExistence type="predicted"/>
<organism evidence="1 2">
    <name type="scientific">Bradyrhizobium erythrophlei</name>
    <dbReference type="NCBI Taxonomy" id="1437360"/>
    <lineage>
        <taxon>Bacteria</taxon>
        <taxon>Pseudomonadati</taxon>
        <taxon>Pseudomonadota</taxon>
        <taxon>Alphaproteobacteria</taxon>
        <taxon>Hyphomicrobiales</taxon>
        <taxon>Nitrobacteraceae</taxon>
        <taxon>Bradyrhizobium</taxon>
    </lineage>
</organism>
<dbReference type="Proteomes" id="UP000189796">
    <property type="component" value="Chromosome I"/>
</dbReference>
<protein>
    <submittedName>
        <fullName evidence="1">Uncharacterized protein</fullName>
    </submittedName>
</protein>
<dbReference type="AlphaFoldDB" id="A0A1M5PIY9"/>
<reference evidence="1 2" key="1">
    <citation type="submission" date="2016-11" db="EMBL/GenBank/DDBJ databases">
        <authorList>
            <person name="Jaros S."/>
            <person name="Januszkiewicz K."/>
            <person name="Wedrychowicz H."/>
        </authorList>
    </citation>
    <scope>NUCLEOTIDE SEQUENCE [LARGE SCALE GENOMIC DNA]</scope>
    <source>
        <strain evidence="1 2">GAS138</strain>
    </source>
</reference>
<evidence type="ECO:0000313" key="2">
    <source>
        <dbReference type="Proteomes" id="UP000189796"/>
    </source>
</evidence>